<evidence type="ECO:0000259" key="5">
    <source>
        <dbReference type="Pfam" id="PF01227"/>
    </source>
</evidence>
<dbReference type="GO" id="GO:0003934">
    <property type="term" value="F:GTP cyclohydrolase I activity"/>
    <property type="evidence" value="ECO:0007669"/>
    <property type="project" value="UniProtKB-EC"/>
</dbReference>
<dbReference type="Pfam" id="PF01227">
    <property type="entry name" value="GTP_cyclohydroI"/>
    <property type="match status" value="1"/>
</dbReference>
<comment type="pathway">
    <text evidence="1">Cofactor biosynthesis; 7,8-dihydroneopterin triphosphate biosynthesis; 7,8-dihydroneopterin triphosphate from GTP: step 1/1.</text>
</comment>
<feature type="region of interest" description="Disordered" evidence="4">
    <location>
        <begin position="1"/>
        <end position="26"/>
    </location>
</feature>
<dbReference type="GO" id="GO:0006729">
    <property type="term" value="P:tetrahydrobiopterin biosynthetic process"/>
    <property type="evidence" value="ECO:0007669"/>
    <property type="project" value="TreeGrafter"/>
</dbReference>
<dbReference type="GO" id="GO:0005737">
    <property type="term" value="C:cytoplasm"/>
    <property type="evidence" value="ECO:0007669"/>
    <property type="project" value="TreeGrafter"/>
</dbReference>
<dbReference type="PANTHER" id="PTHR11109">
    <property type="entry name" value="GTP CYCLOHYDROLASE I"/>
    <property type="match status" value="1"/>
</dbReference>
<dbReference type="Gene3D" id="1.10.286.10">
    <property type="match status" value="1"/>
</dbReference>
<proteinExistence type="predicted"/>
<reference evidence="6" key="2">
    <citation type="journal article" date="2014" name="ISME J.">
        <title>Microbial stratification in low pH oxic and suboxic macroscopic growths along an acid mine drainage.</title>
        <authorList>
            <person name="Mendez-Garcia C."/>
            <person name="Mesa V."/>
            <person name="Sprenger R.R."/>
            <person name="Richter M."/>
            <person name="Diez M.S."/>
            <person name="Solano J."/>
            <person name="Bargiela R."/>
            <person name="Golyshina O.V."/>
            <person name="Manteca A."/>
            <person name="Ramos J.L."/>
            <person name="Gallego J.R."/>
            <person name="Llorente I."/>
            <person name="Martins Dos Santos V.A."/>
            <person name="Jensen O.N."/>
            <person name="Pelaez A.I."/>
            <person name="Sanchez J."/>
            <person name="Ferrer M."/>
        </authorList>
    </citation>
    <scope>NUCLEOTIDE SEQUENCE</scope>
</reference>
<dbReference type="AlphaFoldDB" id="T1BC52"/>
<reference evidence="6" key="1">
    <citation type="submission" date="2013-08" db="EMBL/GenBank/DDBJ databases">
        <authorList>
            <person name="Mendez C."/>
            <person name="Richter M."/>
            <person name="Ferrer M."/>
            <person name="Sanchez J."/>
        </authorList>
    </citation>
    <scope>NUCLEOTIDE SEQUENCE</scope>
</reference>
<accession>T1BC52</accession>
<evidence type="ECO:0000256" key="3">
    <source>
        <dbReference type="ARBA" id="ARBA00022801"/>
    </source>
</evidence>
<evidence type="ECO:0000256" key="4">
    <source>
        <dbReference type="SAM" id="MobiDB-lite"/>
    </source>
</evidence>
<evidence type="ECO:0000313" key="6">
    <source>
        <dbReference type="EMBL" id="EQD50564.1"/>
    </source>
</evidence>
<organism evidence="6">
    <name type="scientific">mine drainage metagenome</name>
    <dbReference type="NCBI Taxonomy" id="410659"/>
    <lineage>
        <taxon>unclassified sequences</taxon>
        <taxon>metagenomes</taxon>
        <taxon>ecological metagenomes</taxon>
    </lineage>
</organism>
<dbReference type="UniPathway" id="UPA00848">
    <property type="reaction ID" value="UER00151"/>
</dbReference>
<sequence>MEEPDLGMAAEASEPRGVAGPQDRLTPKQWTRFEAYAAEMFSALGMDLSTPSTRATPRRFIRAMYDSTKGYDGDPKILTVFPTECRGGADCKISQIIEGPIPFFALCEHHVLPFHGMAHVAYIAHEHI</sequence>
<evidence type="ECO:0000256" key="2">
    <source>
        <dbReference type="ARBA" id="ARBA00012715"/>
    </source>
</evidence>
<dbReference type="GO" id="GO:0005525">
    <property type="term" value="F:GTP binding"/>
    <property type="evidence" value="ECO:0007669"/>
    <property type="project" value="TreeGrafter"/>
</dbReference>
<protein>
    <recommendedName>
        <fullName evidence="2">GTP cyclohydrolase I</fullName>
        <ecNumber evidence="2">3.5.4.16</ecNumber>
    </recommendedName>
</protein>
<keyword evidence="3 6" id="KW-0378">Hydrolase</keyword>
<gene>
    <name evidence="6" type="ORF">B1B_11193</name>
</gene>
<dbReference type="InterPro" id="IPR043134">
    <property type="entry name" value="GTP-CH-I_N"/>
</dbReference>
<dbReference type="EMBL" id="AUZY01007249">
    <property type="protein sequence ID" value="EQD50564.1"/>
    <property type="molecule type" value="Genomic_DNA"/>
</dbReference>
<dbReference type="Gene3D" id="3.30.1130.10">
    <property type="match status" value="1"/>
</dbReference>
<dbReference type="GO" id="GO:0008270">
    <property type="term" value="F:zinc ion binding"/>
    <property type="evidence" value="ECO:0007669"/>
    <property type="project" value="TreeGrafter"/>
</dbReference>
<feature type="non-terminal residue" evidence="6">
    <location>
        <position position="128"/>
    </location>
</feature>
<dbReference type="EC" id="3.5.4.16" evidence="2"/>
<evidence type="ECO:0000256" key="1">
    <source>
        <dbReference type="ARBA" id="ARBA00005080"/>
    </source>
</evidence>
<dbReference type="InterPro" id="IPR043133">
    <property type="entry name" value="GTP-CH-I_C/QueF"/>
</dbReference>
<comment type="caution">
    <text evidence="6">The sequence shown here is derived from an EMBL/GenBank/DDBJ whole genome shotgun (WGS) entry which is preliminary data.</text>
</comment>
<name>T1BC52_9ZZZZ</name>
<feature type="domain" description="GTP cyclohydrolase I" evidence="5">
    <location>
        <begin position="35"/>
        <end position="128"/>
    </location>
</feature>
<dbReference type="GO" id="GO:0046654">
    <property type="term" value="P:tetrahydrofolate biosynthetic process"/>
    <property type="evidence" value="ECO:0007669"/>
    <property type="project" value="InterPro"/>
</dbReference>
<dbReference type="InterPro" id="IPR001474">
    <property type="entry name" value="GTP_CycHdrlase_I"/>
</dbReference>
<dbReference type="SUPFAM" id="SSF55620">
    <property type="entry name" value="Tetrahydrobiopterin biosynthesis enzymes-like"/>
    <property type="match status" value="1"/>
</dbReference>
<dbReference type="PANTHER" id="PTHR11109:SF7">
    <property type="entry name" value="GTP CYCLOHYDROLASE 1"/>
    <property type="match status" value="1"/>
</dbReference>
<dbReference type="InterPro" id="IPR020602">
    <property type="entry name" value="GTP_CycHdrlase_I_dom"/>
</dbReference>